<keyword evidence="4" id="KW-0378">Hydrolase</keyword>
<evidence type="ECO:0000313" key="4">
    <source>
        <dbReference type="EMBL" id="MFC4828589.1"/>
    </source>
</evidence>
<keyword evidence="2" id="KW-1133">Transmembrane helix</keyword>
<dbReference type="PANTHER" id="PTHR30487:SF0">
    <property type="entry name" value="PREPILIN LEADER PEPTIDASE_N-METHYLTRANSFERASE-RELATED"/>
    <property type="match status" value="1"/>
</dbReference>
<dbReference type="Proteomes" id="UP001595960">
    <property type="component" value="Unassembled WGS sequence"/>
</dbReference>
<evidence type="ECO:0000256" key="1">
    <source>
        <dbReference type="ARBA" id="ARBA00005801"/>
    </source>
</evidence>
<feature type="transmembrane region" description="Helical" evidence="2">
    <location>
        <begin position="70"/>
        <end position="89"/>
    </location>
</feature>
<feature type="transmembrane region" description="Helical" evidence="2">
    <location>
        <begin position="45"/>
        <end position="64"/>
    </location>
</feature>
<dbReference type="InterPro" id="IPR050882">
    <property type="entry name" value="Prepilin_peptidase/N-MTase"/>
</dbReference>
<proteinExistence type="inferred from homology"/>
<dbReference type="Pfam" id="PF01478">
    <property type="entry name" value="Peptidase_A24"/>
    <property type="match status" value="1"/>
</dbReference>
<feature type="domain" description="Prepilin type IV endopeptidase peptidase" evidence="3">
    <location>
        <begin position="76"/>
        <end position="185"/>
    </location>
</feature>
<comment type="similarity">
    <text evidence="1">Belongs to the peptidase A24 family.</text>
</comment>
<dbReference type="EMBL" id="JBHSJC010000001">
    <property type="protein sequence ID" value="MFC4828589.1"/>
    <property type="molecule type" value="Genomic_DNA"/>
</dbReference>
<dbReference type="Gene3D" id="1.20.120.1220">
    <property type="match status" value="1"/>
</dbReference>
<keyword evidence="2" id="KW-0812">Transmembrane</keyword>
<keyword evidence="2" id="KW-0472">Membrane</keyword>
<protein>
    <submittedName>
        <fullName evidence="4">Prepilin peptidase</fullName>
        <ecNumber evidence="4">3.4.23.43</ecNumber>
    </submittedName>
</protein>
<accession>A0ABV9R3N2</accession>
<dbReference type="GO" id="GO:0004190">
    <property type="term" value="F:aspartic-type endopeptidase activity"/>
    <property type="evidence" value="ECO:0007669"/>
    <property type="project" value="UniProtKB-EC"/>
</dbReference>
<sequence length="219" mass="22671">MPLAPVLLTLGAAIVGAVLGWWPLADWADRNIRTPADERMSLRRLRAWSAAATAAGFGAVTWRFGLDPVLPALLAVVATGVVLSIVDLTEHRLPNAVILPTLAAVAVLLVLASALTGEWMRLLWALAGGAAMFAFYFVLALIAPAGMGMGDVKFAAPLGLVLGWFGWSVWLVGLMAGFVVGGLVGLVALALRRVTLKGSIPFGPSMLAGAVAVILVLGA</sequence>
<organism evidence="4 5">
    <name type="scientific">Agromyces aurantiacus</name>
    <dbReference type="NCBI Taxonomy" id="165814"/>
    <lineage>
        <taxon>Bacteria</taxon>
        <taxon>Bacillati</taxon>
        <taxon>Actinomycetota</taxon>
        <taxon>Actinomycetes</taxon>
        <taxon>Micrococcales</taxon>
        <taxon>Microbacteriaceae</taxon>
        <taxon>Agromyces</taxon>
    </lineage>
</organism>
<evidence type="ECO:0000259" key="3">
    <source>
        <dbReference type="Pfam" id="PF01478"/>
    </source>
</evidence>
<feature type="transmembrane region" description="Helical" evidence="2">
    <location>
        <begin position="155"/>
        <end position="188"/>
    </location>
</feature>
<evidence type="ECO:0000256" key="2">
    <source>
        <dbReference type="SAM" id="Phobius"/>
    </source>
</evidence>
<reference evidence="5" key="1">
    <citation type="journal article" date="2019" name="Int. J. Syst. Evol. Microbiol.">
        <title>The Global Catalogue of Microorganisms (GCM) 10K type strain sequencing project: providing services to taxonomists for standard genome sequencing and annotation.</title>
        <authorList>
            <consortium name="The Broad Institute Genomics Platform"/>
            <consortium name="The Broad Institute Genome Sequencing Center for Infectious Disease"/>
            <person name="Wu L."/>
            <person name="Ma J."/>
        </authorList>
    </citation>
    <scope>NUCLEOTIDE SEQUENCE [LARGE SCALE GENOMIC DNA]</scope>
    <source>
        <strain evidence="5">CGMCC 1.12192</strain>
    </source>
</reference>
<comment type="caution">
    <text evidence="4">The sequence shown here is derived from an EMBL/GenBank/DDBJ whole genome shotgun (WGS) entry which is preliminary data.</text>
</comment>
<feature type="transmembrane region" description="Helical" evidence="2">
    <location>
        <begin position="6"/>
        <end position="24"/>
    </location>
</feature>
<dbReference type="PANTHER" id="PTHR30487">
    <property type="entry name" value="TYPE 4 PREPILIN-LIKE PROTEINS LEADER PEPTIDE-PROCESSING ENZYME"/>
    <property type="match status" value="1"/>
</dbReference>
<name>A0ABV9R3N2_9MICO</name>
<feature type="transmembrane region" description="Helical" evidence="2">
    <location>
        <begin position="122"/>
        <end position="143"/>
    </location>
</feature>
<dbReference type="EC" id="3.4.23.43" evidence="4"/>
<feature type="transmembrane region" description="Helical" evidence="2">
    <location>
        <begin position="200"/>
        <end position="218"/>
    </location>
</feature>
<gene>
    <name evidence="4" type="ORF">ACFPER_07310</name>
</gene>
<feature type="transmembrane region" description="Helical" evidence="2">
    <location>
        <begin position="96"/>
        <end position="116"/>
    </location>
</feature>
<keyword evidence="5" id="KW-1185">Reference proteome</keyword>
<evidence type="ECO:0000313" key="5">
    <source>
        <dbReference type="Proteomes" id="UP001595960"/>
    </source>
</evidence>
<dbReference type="RefSeq" id="WP_204391740.1">
    <property type="nucleotide sequence ID" value="NZ_JAFBBW010000001.1"/>
</dbReference>
<dbReference type="InterPro" id="IPR000045">
    <property type="entry name" value="Prepilin_IV_endopep_pep"/>
</dbReference>